<dbReference type="SMART" id="SM00530">
    <property type="entry name" value="HTH_XRE"/>
    <property type="match status" value="1"/>
</dbReference>
<dbReference type="OrthoDB" id="5659783at2"/>
<feature type="coiled-coil region" evidence="1">
    <location>
        <begin position="92"/>
        <end position="119"/>
    </location>
</feature>
<dbReference type="AlphaFoldDB" id="A0A1G7D1D4"/>
<dbReference type="Pfam" id="PF01381">
    <property type="entry name" value="HTH_3"/>
    <property type="match status" value="1"/>
</dbReference>
<evidence type="ECO:0000313" key="3">
    <source>
        <dbReference type="EMBL" id="SDE45331.1"/>
    </source>
</evidence>
<proteinExistence type="predicted"/>
<organism evidence="3 4">
    <name type="scientific">Limimaricola pyoseonensis</name>
    <dbReference type="NCBI Taxonomy" id="521013"/>
    <lineage>
        <taxon>Bacteria</taxon>
        <taxon>Pseudomonadati</taxon>
        <taxon>Pseudomonadota</taxon>
        <taxon>Alphaproteobacteria</taxon>
        <taxon>Rhodobacterales</taxon>
        <taxon>Paracoccaceae</taxon>
        <taxon>Limimaricola</taxon>
    </lineage>
</organism>
<dbReference type="Gene3D" id="1.10.260.40">
    <property type="entry name" value="lambda repressor-like DNA-binding domains"/>
    <property type="match status" value="1"/>
</dbReference>
<dbReference type="RefSeq" id="WP_090111071.1">
    <property type="nucleotide sequence ID" value="NZ_FNAT01000002.1"/>
</dbReference>
<dbReference type="EMBL" id="FNAT01000002">
    <property type="protein sequence ID" value="SDE45331.1"/>
    <property type="molecule type" value="Genomic_DNA"/>
</dbReference>
<protein>
    <submittedName>
        <fullName evidence="3">Helix-turn-helix</fullName>
    </submittedName>
</protein>
<evidence type="ECO:0000259" key="2">
    <source>
        <dbReference type="PROSITE" id="PS50943"/>
    </source>
</evidence>
<dbReference type="CDD" id="cd00093">
    <property type="entry name" value="HTH_XRE"/>
    <property type="match status" value="1"/>
</dbReference>
<keyword evidence="4" id="KW-1185">Reference proteome</keyword>
<name>A0A1G7D1D4_9RHOB</name>
<dbReference type="InterPro" id="IPR001387">
    <property type="entry name" value="Cro/C1-type_HTH"/>
</dbReference>
<dbReference type="STRING" id="521013.SAMN04488567_1740"/>
<reference evidence="4" key="1">
    <citation type="submission" date="2016-10" db="EMBL/GenBank/DDBJ databases">
        <authorList>
            <person name="Varghese N."/>
            <person name="Submissions S."/>
        </authorList>
    </citation>
    <scope>NUCLEOTIDE SEQUENCE [LARGE SCALE GENOMIC DNA]</scope>
    <source>
        <strain evidence="4">DSM 21424</strain>
    </source>
</reference>
<dbReference type="InterPro" id="IPR010982">
    <property type="entry name" value="Lambda_DNA-bd_dom_sf"/>
</dbReference>
<dbReference type="Proteomes" id="UP000198922">
    <property type="component" value="Unassembled WGS sequence"/>
</dbReference>
<keyword evidence="1" id="KW-0175">Coiled coil</keyword>
<dbReference type="SUPFAM" id="SSF47413">
    <property type="entry name" value="lambda repressor-like DNA-binding domains"/>
    <property type="match status" value="1"/>
</dbReference>
<sequence>MQDDGYYSESAATFGDRLAGAREAAGLSQEALATRLGVELETLGAWEDDMDEPRANRLQMLAGMLNVSLSWLLTGRGDGPEAPDEGAQEVDYKDLLSEMRVLRAEMLQAAERMGALEKRLKRRLGVSA</sequence>
<evidence type="ECO:0000313" key="4">
    <source>
        <dbReference type="Proteomes" id="UP000198922"/>
    </source>
</evidence>
<gene>
    <name evidence="3" type="ORF">SAMN04488567_1740</name>
</gene>
<dbReference type="GO" id="GO:0003677">
    <property type="term" value="F:DNA binding"/>
    <property type="evidence" value="ECO:0007669"/>
    <property type="project" value="InterPro"/>
</dbReference>
<dbReference type="PROSITE" id="PS50943">
    <property type="entry name" value="HTH_CROC1"/>
    <property type="match status" value="1"/>
</dbReference>
<accession>A0A1G7D1D4</accession>
<feature type="domain" description="HTH cro/C1-type" evidence="2">
    <location>
        <begin position="18"/>
        <end position="72"/>
    </location>
</feature>
<evidence type="ECO:0000256" key="1">
    <source>
        <dbReference type="SAM" id="Coils"/>
    </source>
</evidence>